<proteinExistence type="predicted"/>
<dbReference type="InterPro" id="IPR003033">
    <property type="entry name" value="SCP2_sterol-bd_dom"/>
</dbReference>
<dbReference type="Proteomes" id="UP000594632">
    <property type="component" value="Chromosome"/>
</dbReference>
<dbReference type="Pfam" id="PF02036">
    <property type="entry name" value="SCP2"/>
    <property type="match status" value="2"/>
</dbReference>
<dbReference type="Gene3D" id="3.30.1050.10">
    <property type="entry name" value="SCP2 sterol-binding domain"/>
    <property type="match status" value="2"/>
</dbReference>
<protein>
    <submittedName>
        <fullName evidence="2">SCP2 sterol-binding domain-containing protein</fullName>
    </submittedName>
</protein>
<feature type="domain" description="SCP2" evidence="1">
    <location>
        <begin position="25"/>
        <end position="103"/>
    </location>
</feature>
<gene>
    <name evidence="2" type="ORF">HFC64_05110</name>
</gene>
<dbReference type="AlphaFoldDB" id="A0A7S9NQN9"/>
<sequence>MSLKNKLHELFESIDVRGIEDLPKKGLKIGIKFGNCYFTVILDKSKISVVENKLDNLDNEIITDEESLNQLLEGKVSLIDLIIQGKLYISGKLSNLLKLVEVFRAKAINLGFEGSSLYNVLKAVFEGICNKNEDILRHIKNFNVTFQFSDFEGSICCLIINEGKFIVKNGKCEGKPTASISAKREVWNKIFNGEESVGTVAMNGEAKIEGNLIQAFKLKTIIDKIF</sequence>
<evidence type="ECO:0000259" key="1">
    <source>
        <dbReference type="Pfam" id="PF02036"/>
    </source>
</evidence>
<reference evidence="2 3" key="1">
    <citation type="journal article" date="2020" name="Nat. Commun.">
        <title>The structures of two archaeal type IV pili illuminate evolutionary relationships.</title>
        <authorList>
            <person name="Wang F."/>
            <person name="Baquero D.P."/>
            <person name="Su Z."/>
            <person name="Beltran L.C."/>
            <person name="Prangishvili D."/>
            <person name="Krupovic M."/>
            <person name="Egelman E.H."/>
        </authorList>
    </citation>
    <scope>NUCLEOTIDE SEQUENCE [LARGE SCALE GENOMIC DNA]</scope>
    <source>
        <strain evidence="2 3">POZ149</strain>
    </source>
</reference>
<dbReference type="InterPro" id="IPR036527">
    <property type="entry name" value="SCP2_sterol-bd_dom_sf"/>
</dbReference>
<evidence type="ECO:0000313" key="3">
    <source>
        <dbReference type="Proteomes" id="UP000594632"/>
    </source>
</evidence>
<name>A0A7S9NQN9_SACSO</name>
<feature type="domain" description="SCP2" evidence="1">
    <location>
        <begin position="131"/>
        <end position="223"/>
    </location>
</feature>
<evidence type="ECO:0000313" key="2">
    <source>
        <dbReference type="EMBL" id="QPG49289.1"/>
    </source>
</evidence>
<dbReference type="SUPFAM" id="SSF55718">
    <property type="entry name" value="SCP-like"/>
    <property type="match status" value="2"/>
</dbReference>
<accession>A0A7S9NQN9</accession>
<organism evidence="2 3">
    <name type="scientific">Saccharolobus solfataricus</name>
    <name type="common">Sulfolobus solfataricus</name>
    <dbReference type="NCBI Taxonomy" id="2287"/>
    <lineage>
        <taxon>Archaea</taxon>
        <taxon>Thermoproteota</taxon>
        <taxon>Thermoprotei</taxon>
        <taxon>Sulfolobales</taxon>
        <taxon>Sulfolobaceae</taxon>
        <taxon>Saccharolobus</taxon>
    </lineage>
</organism>
<dbReference type="EMBL" id="CP050869">
    <property type="protein sequence ID" value="QPG49289.1"/>
    <property type="molecule type" value="Genomic_DNA"/>
</dbReference>